<gene>
    <name evidence="2" type="primary">def</name>
    <name evidence="3" type="ORF">SAMN05421799_109120</name>
</gene>
<dbReference type="GO" id="GO:0046872">
    <property type="term" value="F:metal ion binding"/>
    <property type="evidence" value="ECO:0007669"/>
    <property type="project" value="UniProtKB-KW"/>
</dbReference>
<dbReference type="PANTHER" id="PTHR10458">
    <property type="entry name" value="PEPTIDE DEFORMYLASE"/>
    <property type="match status" value="1"/>
</dbReference>
<dbReference type="GO" id="GO:0006412">
    <property type="term" value="P:translation"/>
    <property type="evidence" value="ECO:0007669"/>
    <property type="project" value="UniProtKB-UniRule"/>
</dbReference>
<sequence>MAIRIIRKGEDPVLRQKAHVVTQFTPAIHRLLDDMAETMYDADGIGLAANQIGILKRLVVIDVQPKEDSFAKRAWIELVNPEIVERSGVQREREACLSLPGLSGVVERAAYVRVRAQNRYGEFFELEGRDLLARCLQHEIDHLDGILFTDYLRPEEIERQPVGESSR</sequence>
<keyword evidence="4" id="KW-1185">Reference proteome</keyword>
<dbReference type="EC" id="3.5.1.88" evidence="2"/>
<evidence type="ECO:0000256" key="2">
    <source>
        <dbReference type="HAMAP-Rule" id="MF_00163"/>
    </source>
</evidence>
<keyword evidence="2" id="KW-0648">Protein biosynthesis</keyword>
<dbReference type="CDD" id="cd00487">
    <property type="entry name" value="Pep_deformylase"/>
    <property type="match status" value="1"/>
</dbReference>
<keyword evidence="2" id="KW-0479">Metal-binding</keyword>
<comment type="cofactor">
    <cofactor evidence="2">
        <name>Fe(2+)</name>
        <dbReference type="ChEBI" id="CHEBI:29033"/>
    </cofactor>
    <text evidence="2">Binds 1 Fe(2+) ion.</text>
</comment>
<accession>A0A1N7NR66</accession>
<dbReference type="AlphaFoldDB" id="A0A1N7NR66"/>
<dbReference type="PIRSF" id="PIRSF004749">
    <property type="entry name" value="Pep_def"/>
    <property type="match status" value="1"/>
</dbReference>
<dbReference type="PRINTS" id="PR01576">
    <property type="entry name" value="PDEFORMYLASE"/>
</dbReference>
<dbReference type="SUPFAM" id="SSF56420">
    <property type="entry name" value="Peptide deformylase"/>
    <property type="match status" value="1"/>
</dbReference>
<evidence type="ECO:0000313" key="4">
    <source>
        <dbReference type="Proteomes" id="UP000186156"/>
    </source>
</evidence>
<dbReference type="STRING" id="252246.SAMN05421799_109120"/>
<comment type="catalytic activity">
    <reaction evidence="2">
        <text>N-terminal N-formyl-L-methionyl-[peptide] + H2O = N-terminal L-methionyl-[peptide] + formate</text>
        <dbReference type="Rhea" id="RHEA:24420"/>
        <dbReference type="Rhea" id="RHEA-COMP:10639"/>
        <dbReference type="Rhea" id="RHEA-COMP:10640"/>
        <dbReference type="ChEBI" id="CHEBI:15377"/>
        <dbReference type="ChEBI" id="CHEBI:15740"/>
        <dbReference type="ChEBI" id="CHEBI:49298"/>
        <dbReference type="ChEBI" id="CHEBI:64731"/>
        <dbReference type="EC" id="3.5.1.88"/>
    </reaction>
</comment>
<dbReference type="NCBIfam" id="TIGR00079">
    <property type="entry name" value="pept_deformyl"/>
    <property type="match status" value="1"/>
</dbReference>
<dbReference type="InterPro" id="IPR023635">
    <property type="entry name" value="Peptide_deformylase"/>
</dbReference>
<dbReference type="InterPro" id="IPR036821">
    <property type="entry name" value="Peptide_deformylase_sf"/>
</dbReference>
<dbReference type="RefSeq" id="WP_076348072.1">
    <property type="nucleotide sequence ID" value="NZ_FTOO01000009.1"/>
</dbReference>
<proteinExistence type="inferred from homology"/>
<organism evidence="3 4">
    <name type="scientific">Alicyclobacillus vulcanalis</name>
    <dbReference type="NCBI Taxonomy" id="252246"/>
    <lineage>
        <taxon>Bacteria</taxon>
        <taxon>Bacillati</taxon>
        <taxon>Bacillota</taxon>
        <taxon>Bacilli</taxon>
        <taxon>Bacillales</taxon>
        <taxon>Alicyclobacillaceae</taxon>
        <taxon>Alicyclobacillus</taxon>
    </lineage>
</organism>
<feature type="binding site" evidence="2">
    <location>
        <position position="142"/>
    </location>
    <ligand>
        <name>Fe cation</name>
        <dbReference type="ChEBI" id="CHEBI:24875"/>
    </ligand>
</feature>
<protein>
    <recommendedName>
        <fullName evidence="2">Peptide deformylase</fullName>
        <shortName evidence="2">PDF</shortName>
        <ecNumber evidence="2">3.5.1.88</ecNumber>
    </recommendedName>
    <alternativeName>
        <fullName evidence="2">Polypeptide deformylase</fullName>
    </alternativeName>
</protein>
<comment type="function">
    <text evidence="2">Removes the formyl group from the N-terminal Met of newly synthesized proteins. Requires at least a dipeptide for an efficient rate of reaction. N-terminal L-methionine is a prerequisite for activity but the enzyme has broad specificity at other positions.</text>
</comment>
<evidence type="ECO:0000256" key="1">
    <source>
        <dbReference type="ARBA" id="ARBA00010759"/>
    </source>
</evidence>
<dbReference type="EMBL" id="FTOO01000009">
    <property type="protein sequence ID" value="SIT00801.1"/>
    <property type="molecule type" value="Genomic_DNA"/>
</dbReference>
<dbReference type="Gene3D" id="3.90.45.10">
    <property type="entry name" value="Peptide deformylase"/>
    <property type="match status" value="1"/>
</dbReference>
<dbReference type="Pfam" id="PF01327">
    <property type="entry name" value="Pep_deformylase"/>
    <property type="match status" value="1"/>
</dbReference>
<reference evidence="4" key="1">
    <citation type="submission" date="2017-01" db="EMBL/GenBank/DDBJ databases">
        <authorList>
            <person name="Varghese N."/>
            <person name="Submissions S."/>
        </authorList>
    </citation>
    <scope>NUCLEOTIDE SEQUENCE [LARGE SCALE GENOMIC DNA]</scope>
    <source>
        <strain evidence="4">DSM 16176</strain>
    </source>
</reference>
<feature type="binding site" evidence="2">
    <location>
        <position position="96"/>
    </location>
    <ligand>
        <name>Fe cation</name>
        <dbReference type="ChEBI" id="CHEBI:24875"/>
    </ligand>
</feature>
<keyword evidence="2" id="KW-0378">Hydrolase</keyword>
<dbReference type="PANTHER" id="PTHR10458:SF22">
    <property type="entry name" value="PEPTIDE DEFORMYLASE"/>
    <property type="match status" value="1"/>
</dbReference>
<feature type="active site" evidence="2">
    <location>
        <position position="139"/>
    </location>
</feature>
<keyword evidence="2" id="KW-0408">Iron</keyword>
<dbReference type="OrthoDB" id="9784988at2"/>
<evidence type="ECO:0000313" key="3">
    <source>
        <dbReference type="EMBL" id="SIT00801.1"/>
    </source>
</evidence>
<dbReference type="HAMAP" id="MF_00163">
    <property type="entry name" value="Pep_deformylase"/>
    <property type="match status" value="1"/>
</dbReference>
<feature type="binding site" evidence="2">
    <location>
        <position position="138"/>
    </location>
    <ligand>
        <name>Fe cation</name>
        <dbReference type="ChEBI" id="CHEBI:24875"/>
    </ligand>
</feature>
<dbReference type="GO" id="GO:0042586">
    <property type="term" value="F:peptide deformylase activity"/>
    <property type="evidence" value="ECO:0007669"/>
    <property type="project" value="UniProtKB-UniRule"/>
</dbReference>
<dbReference type="NCBIfam" id="NF001159">
    <property type="entry name" value="PRK00150.1-3"/>
    <property type="match status" value="1"/>
</dbReference>
<dbReference type="Proteomes" id="UP000186156">
    <property type="component" value="Unassembled WGS sequence"/>
</dbReference>
<comment type="similarity">
    <text evidence="1 2">Belongs to the polypeptide deformylase family.</text>
</comment>
<name>A0A1N7NR66_9BACL</name>